<evidence type="ECO:0000313" key="2">
    <source>
        <dbReference type="Proteomes" id="UP000253437"/>
    </source>
</evidence>
<reference evidence="1 2" key="1">
    <citation type="submission" date="2018-08" db="EMBL/GenBank/DDBJ databases">
        <title>Vibrio harveyi strains pathogenic to white snook Centropomus viridis Lockington (1877) and potential probiotic bacteria.</title>
        <authorList>
            <person name="Soto-Rodriguez S."/>
            <person name="Gomez-Gil B."/>
            <person name="Lozano-Olvera R."/>
        </authorList>
    </citation>
    <scope>NUCLEOTIDE SEQUENCE [LARGE SCALE GENOMIC DNA]</scope>
    <source>
        <strain evidence="1 2">CAIM 1508</strain>
    </source>
</reference>
<dbReference type="Proteomes" id="UP000253437">
    <property type="component" value="Unassembled WGS sequence"/>
</dbReference>
<accession>A0A8B3DMC5</accession>
<gene>
    <name evidence="1" type="ORF">DS957_015310</name>
</gene>
<dbReference type="AlphaFoldDB" id="A0A8B3DMC5"/>
<organism evidence="1 2">
    <name type="scientific">Vibrio harveyi</name>
    <name type="common">Beneckea harveyi</name>
    <dbReference type="NCBI Taxonomy" id="669"/>
    <lineage>
        <taxon>Bacteria</taxon>
        <taxon>Pseudomonadati</taxon>
        <taxon>Pseudomonadota</taxon>
        <taxon>Gammaproteobacteria</taxon>
        <taxon>Vibrionales</taxon>
        <taxon>Vibrionaceae</taxon>
        <taxon>Vibrio</taxon>
    </lineage>
</organism>
<evidence type="ECO:0000313" key="1">
    <source>
        <dbReference type="EMBL" id="RIW11575.1"/>
    </source>
</evidence>
<dbReference type="EMBL" id="QOUW02000057">
    <property type="protein sequence ID" value="RIW11575.1"/>
    <property type="molecule type" value="Genomic_DNA"/>
</dbReference>
<name>A0A8B3DMC5_VIBHA</name>
<comment type="caution">
    <text evidence="1">The sequence shown here is derived from an EMBL/GenBank/DDBJ whole genome shotgun (WGS) entry which is preliminary data.</text>
</comment>
<protein>
    <submittedName>
        <fullName evidence="1">Uncharacterized protein</fullName>
    </submittedName>
</protein>
<proteinExistence type="predicted"/>
<sequence>MTVYRITDNLNDFQTICTTPDEIAIQLGDFDYFVRILSQATENQSLKDIWKPVELEFEDVFANNSVLPDISLWLRTYLVLSPKAFGILHSYLSKSGEFLPTYYQGEQWHLYTSMTFGQEDRQKCVEKISYGSIEGLDTLVFIDDDVKDKAVFKSRLEGVANLYCTDHLKSLCEQNQLDGIVFSSELTDYFN</sequence>